<accession>A0A941D7H7</accession>
<keyword evidence="1" id="KW-0732">Signal</keyword>
<gene>
    <name evidence="2" type="ORF">KC207_06300</name>
</gene>
<dbReference type="AlphaFoldDB" id="A0A941D7H7"/>
<keyword evidence="3" id="KW-1185">Reference proteome</keyword>
<organism evidence="2 3">
    <name type="scientific">Phycicoccus avicenniae</name>
    <dbReference type="NCBI Taxonomy" id="2828860"/>
    <lineage>
        <taxon>Bacteria</taxon>
        <taxon>Bacillati</taxon>
        <taxon>Actinomycetota</taxon>
        <taxon>Actinomycetes</taxon>
        <taxon>Micrococcales</taxon>
        <taxon>Intrasporangiaceae</taxon>
        <taxon>Phycicoccus</taxon>
    </lineage>
</organism>
<evidence type="ECO:0008006" key="4">
    <source>
        <dbReference type="Google" id="ProtNLM"/>
    </source>
</evidence>
<feature type="chain" id="PRO_5037644734" description="Lipoprotein" evidence="1">
    <location>
        <begin position="22"/>
        <end position="169"/>
    </location>
</feature>
<reference evidence="2" key="1">
    <citation type="submission" date="2021-04" db="EMBL/GenBank/DDBJ databases">
        <title>Phycicoccus avicenniae sp. nov., a novel endophytic actinomycetes isolated from branch of Avicennia mariana.</title>
        <authorList>
            <person name="Tuo L."/>
        </authorList>
    </citation>
    <scope>NUCLEOTIDE SEQUENCE</scope>
    <source>
        <strain evidence="2">BSK3Z-2</strain>
    </source>
</reference>
<evidence type="ECO:0000313" key="3">
    <source>
        <dbReference type="Proteomes" id="UP000677016"/>
    </source>
</evidence>
<name>A0A941D7H7_9MICO</name>
<dbReference type="EMBL" id="JAGSNF010000006">
    <property type="protein sequence ID" value="MBR7742901.1"/>
    <property type="molecule type" value="Genomic_DNA"/>
</dbReference>
<evidence type="ECO:0000313" key="2">
    <source>
        <dbReference type="EMBL" id="MBR7742901.1"/>
    </source>
</evidence>
<evidence type="ECO:0000256" key="1">
    <source>
        <dbReference type="SAM" id="SignalP"/>
    </source>
</evidence>
<proteinExistence type="predicted"/>
<protein>
    <recommendedName>
        <fullName evidence="4">Lipoprotein</fullName>
    </recommendedName>
</protein>
<comment type="caution">
    <text evidence="2">The sequence shown here is derived from an EMBL/GenBank/DDBJ whole genome shotgun (WGS) entry which is preliminary data.</text>
</comment>
<sequence length="169" mass="17664">MRTVPANRTTAVAVLLVGALAGCGTSGPEDRSTTVVTAASPTPEESPAEQMTAEQALQRAGLALPQGSGGAEVEVLEPRAPTVEEAYRVTFVLDRPAALEFCASGGLGGDLPAVGLTDDERQVLGDLTVAEGSRLCGSQWPDDPSWQRTVLIDPDDPTTVHVGIERWSR</sequence>
<dbReference type="RefSeq" id="WP_211602064.1">
    <property type="nucleotide sequence ID" value="NZ_JAGSNF010000006.1"/>
</dbReference>
<dbReference type="Proteomes" id="UP000677016">
    <property type="component" value="Unassembled WGS sequence"/>
</dbReference>
<dbReference type="PROSITE" id="PS51257">
    <property type="entry name" value="PROKAR_LIPOPROTEIN"/>
    <property type="match status" value="1"/>
</dbReference>
<feature type="signal peptide" evidence="1">
    <location>
        <begin position="1"/>
        <end position="21"/>
    </location>
</feature>